<reference evidence="1 2" key="1">
    <citation type="submission" date="2020-07" db="EMBL/GenBank/DDBJ databases">
        <title>Taxonomic proposal: Crassvirales, a new order of highly abundant and diverse bacterial viruses.</title>
        <authorList>
            <person name="Shkoporov A.N."/>
            <person name="Stockdale S.R."/>
            <person name="Guerin E."/>
            <person name="Ross R.P."/>
            <person name="Hill C."/>
        </authorList>
    </citation>
    <scope>NUCLEOTIDE SEQUENCE [LARGE SCALE GENOMIC DNA]</scope>
</reference>
<evidence type="ECO:0000313" key="1">
    <source>
        <dbReference type="EMBL" id="QOR59120.1"/>
    </source>
</evidence>
<proteinExistence type="predicted"/>
<keyword evidence="2" id="KW-1185">Reference proteome</keyword>
<evidence type="ECO:0008006" key="3">
    <source>
        <dbReference type="Google" id="ProtNLM"/>
    </source>
</evidence>
<protein>
    <recommendedName>
        <fullName evidence="3">Plasmid replication initiation protein</fullName>
    </recommendedName>
</protein>
<dbReference type="EMBL" id="MT774386">
    <property type="protein sequence ID" value="QOR59120.1"/>
    <property type="molecule type" value="Genomic_DNA"/>
</dbReference>
<sequence>MKSRDANRAILEQAMINEENNVSSIIVPIPLNIVVSDSYSRTISANNGYKLIKEKSVVHNYAIVSIHVINKMPFLNKYENAIIAYIASVIKFNSNIVYIKPESICAILHIDKVYTRDFYPAIRHLTNLNIIYKTEYQSYYAVNPLAVFKGSLVEFVENYNTYIQSYNSVAIDDKIMLNRFAIEYKNGNNKIFKVYENKNSALKSIKVDKAKLRAVDEPIEVNEVRETDNKELPKFNGKKISFKF</sequence>
<dbReference type="RefSeq" id="YP_010111278.1">
    <property type="nucleotide sequence ID" value="NC_055879.1"/>
</dbReference>
<organism evidence="1 2">
    <name type="scientific">uncultured phage cr110_1</name>
    <dbReference type="NCBI Taxonomy" id="2772070"/>
    <lineage>
        <taxon>Viruses</taxon>
        <taxon>Duplodnaviria</taxon>
        <taxon>Heunggongvirae</taxon>
        <taxon>Uroviricota</taxon>
        <taxon>Caudoviricetes</taxon>
        <taxon>Crassvirales</taxon>
        <taxon>Intestiviridae</taxon>
        <taxon>Crudevirinae</taxon>
        <taxon>Delmidovirus</taxon>
        <taxon>Delmidovirus intestinihominis</taxon>
    </lineage>
</organism>
<dbReference type="GeneID" id="65129613"/>
<dbReference type="Proteomes" id="UP000593772">
    <property type="component" value="Segment"/>
</dbReference>
<name>A0A7M1S1C6_9CAUD</name>
<accession>A0A7M1S1C6</accession>
<evidence type="ECO:0000313" key="2">
    <source>
        <dbReference type="Proteomes" id="UP000593772"/>
    </source>
</evidence>
<dbReference type="KEGG" id="vg:65129613"/>